<keyword evidence="1" id="KW-0175">Coiled coil</keyword>
<keyword evidence="4" id="KW-1185">Reference proteome</keyword>
<evidence type="ECO:0000313" key="3">
    <source>
        <dbReference type="EMBL" id="WOH14871.1"/>
    </source>
</evidence>
<dbReference type="Proteomes" id="UP000077755">
    <property type="component" value="Chromosome 9"/>
</dbReference>
<reference evidence="3" key="2">
    <citation type="submission" date="2022-03" db="EMBL/GenBank/DDBJ databases">
        <title>Draft title - Genomic analysis of global carrot germplasm unveils the trajectory of domestication and the origin of high carotenoid orange carrot.</title>
        <authorList>
            <person name="Iorizzo M."/>
            <person name="Ellison S."/>
            <person name="Senalik D."/>
            <person name="Macko-Podgorni A."/>
            <person name="Grzebelus D."/>
            <person name="Bostan H."/>
            <person name="Rolling W."/>
            <person name="Curaba J."/>
            <person name="Simon P."/>
        </authorList>
    </citation>
    <scope>NUCLEOTIDE SEQUENCE</scope>
    <source>
        <tissue evidence="3">Leaf</tissue>
    </source>
</reference>
<sequence>MGESSSAESPKNDFKTKLINEEIVWIDYAVQQAQIAQNTVQNALDSAISITRSRFHQIRDTGAAHLSLTADYLEDVKTDYKAYEDLAFGKIKDGLLFAASNPLLTSGVVLASGLIISKKPRRALYYKSMRLFSSEETLFSRAEAKVNRLKESIDSLKKESEALEKGALQAEEEMKRGRKKLRQAGNQIQGVTRTAYKIEREAAGLKDILKELPRREASQFRSEVSKLGSEAKRERQALSKKVAKISNYGISV</sequence>
<dbReference type="EMBL" id="CP093351">
    <property type="protein sequence ID" value="WOH14871.1"/>
    <property type="molecule type" value="Genomic_DNA"/>
</dbReference>
<dbReference type="PANTHER" id="PTHR34554:SF1">
    <property type="entry name" value="ALANINE-TRNA LIGASE"/>
    <property type="match status" value="1"/>
</dbReference>
<dbReference type="AlphaFoldDB" id="A0AAF1BI13"/>
<dbReference type="PANTHER" id="PTHR34554">
    <property type="entry name" value="RGS1-HXK1-INTERACTING PROTEIN 1"/>
    <property type="match status" value="1"/>
</dbReference>
<keyword evidence="2" id="KW-0472">Membrane</keyword>
<evidence type="ECO:0000256" key="1">
    <source>
        <dbReference type="SAM" id="Coils"/>
    </source>
</evidence>
<keyword evidence="2" id="KW-1133">Transmembrane helix</keyword>
<keyword evidence="2" id="KW-0812">Transmembrane</keyword>
<organism evidence="3 4">
    <name type="scientific">Daucus carota subsp. sativus</name>
    <name type="common">Carrot</name>
    <dbReference type="NCBI Taxonomy" id="79200"/>
    <lineage>
        <taxon>Eukaryota</taxon>
        <taxon>Viridiplantae</taxon>
        <taxon>Streptophyta</taxon>
        <taxon>Embryophyta</taxon>
        <taxon>Tracheophyta</taxon>
        <taxon>Spermatophyta</taxon>
        <taxon>Magnoliopsida</taxon>
        <taxon>eudicotyledons</taxon>
        <taxon>Gunneridae</taxon>
        <taxon>Pentapetalae</taxon>
        <taxon>asterids</taxon>
        <taxon>campanulids</taxon>
        <taxon>Apiales</taxon>
        <taxon>Apiaceae</taxon>
        <taxon>Apioideae</taxon>
        <taxon>Scandiceae</taxon>
        <taxon>Daucinae</taxon>
        <taxon>Daucus</taxon>
        <taxon>Daucus sect. Daucus</taxon>
    </lineage>
</organism>
<feature type="transmembrane region" description="Helical" evidence="2">
    <location>
        <begin position="95"/>
        <end position="117"/>
    </location>
</feature>
<evidence type="ECO:0000256" key="2">
    <source>
        <dbReference type="SAM" id="Phobius"/>
    </source>
</evidence>
<gene>
    <name evidence="3" type="ORF">DCAR_0934398</name>
</gene>
<protein>
    <submittedName>
        <fullName evidence="3">Uncharacterized protein</fullName>
    </submittedName>
</protein>
<dbReference type="InterPro" id="IPR053284">
    <property type="entry name" value="RGS1-HXK1_interactor"/>
</dbReference>
<accession>A0AAF1BI13</accession>
<feature type="coiled-coil region" evidence="1">
    <location>
        <begin position="139"/>
        <end position="187"/>
    </location>
</feature>
<reference evidence="3" key="1">
    <citation type="journal article" date="2016" name="Nat. Genet.">
        <title>A high-quality carrot genome assembly provides new insights into carotenoid accumulation and asterid genome evolution.</title>
        <authorList>
            <person name="Iorizzo M."/>
            <person name="Ellison S."/>
            <person name="Senalik D."/>
            <person name="Zeng P."/>
            <person name="Satapoomin P."/>
            <person name="Huang J."/>
            <person name="Bowman M."/>
            <person name="Iovene M."/>
            <person name="Sanseverino W."/>
            <person name="Cavagnaro P."/>
            <person name="Yildiz M."/>
            <person name="Macko-Podgorni A."/>
            <person name="Moranska E."/>
            <person name="Grzebelus E."/>
            <person name="Grzebelus D."/>
            <person name="Ashrafi H."/>
            <person name="Zheng Z."/>
            <person name="Cheng S."/>
            <person name="Spooner D."/>
            <person name="Van Deynze A."/>
            <person name="Simon P."/>
        </authorList>
    </citation>
    <scope>NUCLEOTIDE SEQUENCE</scope>
    <source>
        <tissue evidence="3">Leaf</tissue>
    </source>
</reference>
<evidence type="ECO:0000313" key="4">
    <source>
        <dbReference type="Proteomes" id="UP000077755"/>
    </source>
</evidence>
<dbReference type="KEGG" id="dcr:108192581"/>
<proteinExistence type="predicted"/>
<name>A0AAF1BI13_DAUCS</name>